<dbReference type="GeneID" id="115034970"/>
<sequence length="263" mass="30065">MSSSRKYIIVEFSDGLQIVPKNWKINDLTFYYPVGLKNSKLYDNLVSKMADPNVKCNSNYKFVWTPLTIIKIYGSDDDFINAKHKLKTAENFTDINTDDDVKTQRRTHAKKKYSSSDDEVSQSFFDLPSQKTHASNLKKKKNNEDNDNKIFTQSMFNSFPTLHNTIERADILQNGISSDLQTSENHLFSPTIHNTSEDNQLTTSTHAVVIKSPIKSTNITSNQLSNNFLSEAIDTEFINENEFIRTSTQIDKIKITPVKTMTN</sequence>
<dbReference type="RefSeq" id="XP_029348442.1">
    <property type="nucleotide sequence ID" value="XM_029492582.1"/>
</dbReference>
<dbReference type="Proteomes" id="UP000007819">
    <property type="component" value="Unassembled WGS sequence"/>
</dbReference>
<name>A0A8R2NWZ4_ACYPI</name>
<reference evidence="1" key="2">
    <citation type="submission" date="2022-06" db="UniProtKB">
        <authorList>
            <consortium name="EnsemblMetazoa"/>
        </authorList>
    </citation>
    <scope>IDENTIFICATION</scope>
</reference>
<organism evidence="1 2">
    <name type="scientific">Acyrthosiphon pisum</name>
    <name type="common">Pea aphid</name>
    <dbReference type="NCBI Taxonomy" id="7029"/>
    <lineage>
        <taxon>Eukaryota</taxon>
        <taxon>Metazoa</taxon>
        <taxon>Ecdysozoa</taxon>
        <taxon>Arthropoda</taxon>
        <taxon>Hexapoda</taxon>
        <taxon>Insecta</taxon>
        <taxon>Pterygota</taxon>
        <taxon>Neoptera</taxon>
        <taxon>Paraneoptera</taxon>
        <taxon>Hemiptera</taxon>
        <taxon>Sternorrhyncha</taxon>
        <taxon>Aphidomorpha</taxon>
        <taxon>Aphidoidea</taxon>
        <taxon>Aphididae</taxon>
        <taxon>Macrosiphini</taxon>
        <taxon>Acyrthosiphon</taxon>
    </lineage>
</organism>
<reference evidence="2" key="1">
    <citation type="submission" date="2010-06" db="EMBL/GenBank/DDBJ databases">
        <authorList>
            <person name="Jiang H."/>
            <person name="Abraham K."/>
            <person name="Ali S."/>
            <person name="Alsbrooks S.L."/>
            <person name="Anim B.N."/>
            <person name="Anosike U.S."/>
            <person name="Attaway T."/>
            <person name="Bandaranaike D.P."/>
            <person name="Battles P.K."/>
            <person name="Bell S.N."/>
            <person name="Bell A.V."/>
            <person name="Beltran B."/>
            <person name="Bickham C."/>
            <person name="Bustamante Y."/>
            <person name="Caleb T."/>
            <person name="Canada A."/>
            <person name="Cardenas V."/>
            <person name="Carter K."/>
            <person name="Chacko J."/>
            <person name="Chandrabose M.N."/>
            <person name="Chavez D."/>
            <person name="Chavez A."/>
            <person name="Chen L."/>
            <person name="Chu H.-S."/>
            <person name="Claassen K.J."/>
            <person name="Cockrell R."/>
            <person name="Collins M."/>
            <person name="Cooper J.A."/>
            <person name="Cree A."/>
            <person name="Curry S.M."/>
            <person name="Da Y."/>
            <person name="Dao M.D."/>
            <person name="Das B."/>
            <person name="Davila M.-L."/>
            <person name="Davy-Carroll L."/>
            <person name="Denson S."/>
            <person name="Dinh H."/>
            <person name="Ebong V.E."/>
            <person name="Edwards J.R."/>
            <person name="Egan A."/>
            <person name="El-Daye J."/>
            <person name="Escobedo L."/>
            <person name="Fernandez S."/>
            <person name="Fernando P.R."/>
            <person name="Flagg N."/>
            <person name="Forbes L.D."/>
            <person name="Fowler R.G."/>
            <person name="Fu Q."/>
            <person name="Gabisi R.A."/>
            <person name="Ganer J."/>
            <person name="Garbino Pronczuk A."/>
            <person name="Garcia R.M."/>
            <person name="Garner T."/>
            <person name="Garrett T.E."/>
            <person name="Gonzalez D.A."/>
            <person name="Hamid H."/>
            <person name="Hawkins E.S."/>
            <person name="Hirani K."/>
            <person name="Hogues M.E."/>
            <person name="Hollins B."/>
            <person name="Hsiao C.-H."/>
            <person name="Jabil R."/>
            <person name="James M.L."/>
            <person name="Jhangiani S.N."/>
            <person name="Johnson B."/>
            <person name="Johnson Q."/>
            <person name="Joshi V."/>
            <person name="Kalu J.B."/>
            <person name="Kam C."/>
            <person name="Kashfia A."/>
            <person name="Keebler J."/>
            <person name="Kisamo H."/>
            <person name="Kovar C.L."/>
            <person name="Lago L.A."/>
            <person name="Lai C.-Y."/>
            <person name="Laidlaw J."/>
            <person name="Lara F."/>
            <person name="Le T.-K."/>
            <person name="Lee S.L."/>
            <person name="Legall F.H."/>
            <person name="Lemon S.J."/>
            <person name="Lewis L.R."/>
            <person name="Li B."/>
            <person name="Liu Y."/>
            <person name="Liu Y.-S."/>
            <person name="Lopez J."/>
            <person name="Lozado R.J."/>
            <person name="Lu J."/>
            <person name="Madu R.C."/>
            <person name="Maheshwari M."/>
            <person name="Maheshwari R."/>
            <person name="Malloy K."/>
            <person name="Martinez E."/>
            <person name="Mathew T."/>
            <person name="Mercado I.C."/>
            <person name="Mercado C."/>
            <person name="Meyer B."/>
            <person name="Montgomery K."/>
            <person name="Morgan M.B."/>
            <person name="Munidasa M."/>
            <person name="Nazareth L.V."/>
            <person name="Nelson J."/>
            <person name="Ng B.M."/>
            <person name="Nguyen N.B."/>
            <person name="Nguyen P.Q."/>
            <person name="Nguyen T."/>
            <person name="Obregon M."/>
            <person name="Okwuonu G.O."/>
            <person name="Onwere C.G."/>
            <person name="Orozco G."/>
            <person name="Parra A."/>
            <person name="Patel S."/>
            <person name="Patil S."/>
            <person name="Perez A."/>
            <person name="Perez Y."/>
            <person name="Pham C."/>
            <person name="Primus E.L."/>
            <person name="Pu L.-L."/>
            <person name="Puazo M."/>
            <person name="Qin X."/>
            <person name="Quiroz J.B."/>
            <person name="Reese J."/>
            <person name="Richards S."/>
            <person name="Rives C.M."/>
            <person name="Robberts R."/>
            <person name="Ruiz S.J."/>
            <person name="Ruiz M.J."/>
            <person name="Santibanez J."/>
            <person name="Schneider B.W."/>
            <person name="Sisson I."/>
            <person name="Smith M."/>
            <person name="Sodergren E."/>
            <person name="Song X.-Z."/>
            <person name="Song B.B."/>
            <person name="Summersgill H."/>
            <person name="Thelus R."/>
            <person name="Thornton R.D."/>
            <person name="Trejos Z.Y."/>
            <person name="Usmani K."/>
            <person name="Vattathil S."/>
            <person name="Villasana D."/>
            <person name="Walker D.L."/>
            <person name="Wang S."/>
            <person name="Wang K."/>
            <person name="White C.S."/>
            <person name="Williams A.C."/>
            <person name="Williamson J."/>
            <person name="Wilson K."/>
            <person name="Woghiren I.O."/>
            <person name="Woodworth J.R."/>
            <person name="Worley K.C."/>
            <person name="Wright R.A."/>
            <person name="Wu W."/>
            <person name="Young L."/>
            <person name="Zhang L."/>
            <person name="Zhang J."/>
            <person name="Zhu Y."/>
            <person name="Muzny D.M."/>
            <person name="Weinstock G."/>
            <person name="Gibbs R.A."/>
        </authorList>
    </citation>
    <scope>NUCLEOTIDE SEQUENCE [LARGE SCALE GENOMIC DNA]</scope>
    <source>
        <strain evidence="2">LSR1</strain>
    </source>
</reference>
<dbReference type="OrthoDB" id="7547054at2759"/>
<protein>
    <submittedName>
        <fullName evidence="1">Uncharacterized protein</fullName>
    </submittedName>
</protein>
<evidence type="ECO:0000313" key="1">
    <source>
        <dbReference type="EnsemblMetazoa" id="XP_029348442.1"/>
    </source>
</evidence>
<proteinExistence type="predicted"/>
<evidence type="ECO:0000313" key="2">
    <source>
        <dbReference type="Proteomes" id="UP000007819"/>
    </source>
</evidence>
<keyword evidence="2" id="KW-1185">Reference proteome</keyword>
<dbReference type="AlphaFoldDB" id="A0A8R2NWZ4"/>
<dbReference type="EnsemblMetazoa" id="XM_029492582.1">
    <property type="protein sequence ID" value="XP_029348442.1"/>
    <property type="gene ID" value="LOC115034970"/>
</dbReference>
<accession>A0A8R2NWZ4</accession>
<dbReference type="KEGG" id="api:115034970"/>